<dbReference type="PANTHER" id="PTHR31609">
    <property type="entry name" value="YDJC DEACETYLASE FAMILY MEMBER"/>
    <property type="match status" value="1"/>
</dbReference>
<evidence type="ECO:0000256" key="4">
    <source>
        <dbReference type="ARBA" id="ARBA00022842"/>
    </source>
</evidence>
<evidence type="ECO:0000313" key="6">
    <source>
        <dbReference type="EMBL" id="MFD1147392.1"/>
    </source>
</evidence>
<dbReference type="PANTHER" id="PTHR31609:SF1">
    <property type="entry name" value="CARBOHYDRATE DEACETYLASE"/>
    <property type="match status" value="1"/>
</dbReference>
<evidence type="ECO:0000256" key="3">
    <source>
        <dbReference type="ARBA" id="ARBA00022801"/>
    </source>
</evidence>
<keyword evidence="3" id="KW-0378">Hydrolase</keyword>
<dbReference type="CDD" id="cd10802">
    <property type="entry name" value="YdjC_TTHB029_like"/>
    <property type="match status" value="1"/>
</dbReference>
<evidence type="ECO:0000256" key="2">
    <source>
        <dbReference type="ARBA" id="ARBA00022723"/>
    </source>
</evidence>
<gene>
    <name evidence="6" type="ORF">ACFQ3T_09675</name>
</gene>
<reference evidence="7" key="1">
    <citation type="journal article" date="2019" name="Int. J. Syst. Evol. Microbiol.">
        <title>The Global Catalogue of Microorganisms (GCM) 10K type strain sequencing project: providing services to taxonomists for standard genome sequencing and annotation.</title>
        <authorList>
            <consortium name="The Broad Institute Genomics Platform"/>
            <consortium name="The Broad Institute Genome Sequencing Center for Infectious Disease"/>
            <person name="Wu L."/>
            <person name="Ma J."/>
        </authorList>
    </citation>
    <scope>NUCLEOTIDE SEQUENCE [LARGE SCALE GENOMIC DNA]</scope>
    <source>
        <strain evidence="7">CCUG 60214</strain>
    </source>
</reference>
<evidence type="ECO:0000256" key="1">
    <source>
        <dbReference type="ARBA" id="ARBA00001946"/>
    </source>
</evidence>
<proteinExistence type="predicted"/>
<keyword evidence="2" id="KW-0479">Metal-binding</keyword>
<comment type="caution">
    <text evidence="6">The sequence shown here is derived from an EMBL/GenBank/DDBJ whole genome shotgun (WGS) entry which is preliminary data.</text>
</comment>
<dbReference type="EMBL" id="JBHTLK010000034">
    <property type="protein sequence ID" value="MFD1147392.1"/>
    <property type="molecule type" value="Genomic_DNA"/>
</dbReference>
<organism evidence="6 7">
    <name type="scientific">Saccharothrix hoggarensis</name>
    <dbReference type="NCBI Taxonomy" id="913853"/>
    <lineage>
        <taxon>Bacteria</taxon>
        <taxon>Bacillati</taxon>
        <taxon>Actinomycetota</taxon>
        <taxon>Actinomycetes</taxon>
        <taxon>Pseudonocardiales</taxon>
        <taxon>Pseudonocardiaceae</taxon>
        <taxon>Saccharothrix</taxon>
    </lineage>
</organism>
<dbReference type="RefSeq" id="WP_380722483.1">
    <property type="nucleotide sequence ID" value="NZ_JBHTLK010000034.1"/>
</dbReference>
<dbReference type="SUPFAM" id="SSF88713">
    <property type="entry name" value="Glycoside hydrolase/deacetylase"/>
    <property type="match status" value="1"/>
</dbReference>
<evidence type="ECO:0000313" key="7">
    <source>
        <dbReference type="Proteomes" id="UP001597168"/>
    </source>
</evidence>
<dbReference type="InterPro" id="IPR011330">
    <property type="entry name" value="Glyco_hydro/deAcase_b/a-brl"/>
</dbReference>
<sequence>MPASELLGHPPDARVLIVNCDDVGLHEDVDVAAVEAIEVGIAASCSLMTAGPSAAHAMRLLRARPDVPFGVHLTLVRDSPTDRSGPLTSKDKVRSLLDDAGRFFTSADREALLARARADEVEVEFRAQVDAAVDAGLSPTHLDFHCLADGGRDDVLALTVGLAEEYGLAVRVWLEEGRRAMRRRGLPVIDHPFVDSFALDVDRKFARYGELLRDLPPGLSEWAVHPSVASARSREVDGGWRVRRTDYDFLVSPEARDLVDREGITVIDYRALQKEWSR</sequence>
<name>A0ABW3QRJ9_9PSEU</name>
<dbReference type="Proteomes" id="UP001597168">
    <property type="component" value="Unassembled WGS sequence"/>
</dbReference>
<protein>
    <submittedName>
        <fullName evidence="6">Polysaccharide deacetylase family protein</fullName>
    </submittedName>
</protein>
<evidence type="ECO:0000256" key="5">
    <source>
        <dbReference type="ARBA" id="ARBA00023277"/>
    </source>
</evidence>
<keyword evidence="5" id="KW-0119">Carbohydrate metabolism</keyword>
<accession>A0ABW3QRJ9</accession>
<comment type="cofactor">
    <cofactor evidence="1">
        <name>Mg(2+)</name>
        <dbReference type="ChEBI" id="CHEBI:18420"/>
    </cofactor>
</comment>
<dbReference type="InterPro" id="IPR006879">
    <property type="entry name" value="YdjC-like"/>
</dbReference>
<dbReference type="Pfam" id="PF04794">
    <property type="entry name" value="YdjC"/>
    <property type="match status" value="1"/>
</dbReference>
<keyword evidence="7" id="KW-1185">Reference proteome</keyword>
<dbReference type="Gene3D" id="3.20.20.370">
    <property type="entry name" value="Glycoside hydrolase/deacetylase"/>
    <property type="match status" value="1"/>
</dbReference>
<keyword evidence="4" id="KW-0460">Magnesium</keyword>